<dbReference type="GO" id="GO:0017057">
    <property type="term" value="F:6-phosphogluconolactonase activity"/>
    <property type="evidence" value="ECO:0007669"/>
    <property type="project" value="TreeGrafter"/>
</dbReference>
<dbReference type="OrthoDB" id="9790815at2"/>
<sequence length="390" mass="41192">MVRLSSGIFVAIMATSTMLASTQDVFARTFVYVSAATNGKIDSYSMDEKAGTLTPAATFDAGKMVMPMTVGPDKKHLYAVVRSQPYRVLTLAIDPATGNLTQAAVAALPDSMPYVSTDPSGRLLFTSSYGGNKIAVLPIDPDGRVTDGTRQMILTGRNAHSIVSDPTGKYVFATNLGSDVVLQFVLNPETGMLEPNNPPEIATKPGFGPRHIIFSPGGKSVYVVTELTGHVIHYSLDPAKGTLTEIESVASVPDDAGLSPGIAPPSPPPFNATAPAAAPVDDGKPKVWAADIGITPNGKFLYTTERTTSKLALFHVADGSGNLTYVANYPTEKQPRGIRIDPSGRFLIATGEKSDRIAVYAIDQANGALTPINRYPVDAGANWVEIVTLP</sequence>
<keyword evidence="2" id="KW-0119">Carbohydrate metabolism</keyword>
<feature type="signal peptide" evidence="3">
    <location>
        <begin position="1"/>
        <end position="20"/>
    </location>
</feature>
<protein>
    <submittedName>
        <fullName evidence="4">6-phosphogluconolactonase</fullName>
    </submittedName>
</protein>
<keyword evidence="5" id="KW-1185">Reference proteome</keyword>
<reference evidence="5" key="1">
    <citation type="submission" date="2016-08" db="EMBL/GenBank/DDBJ databases">
        <authorList>
            <person name="Varghese N."/>
            <person name="Submissions Spin"/>
        </authorList>
    </citation>
    <scope>NUCLEOTIDE SEQUENCE [LARGE SCALE GENOMIC DNA]</scope>
    <source>
        <strain evidence="5">HAMBI 2975</strain>
    </source>
</reference>
<dbReference type="EMBL" id="FMAG01000004">
    <property type="protein sequence ID" value="SCB35107.1"/>
    <property type="molecule type" value="Genomic_DNA"/>
</dbReference>
<gene>
    <name evidence="4" type="ORF">GA0061103_4869</name>
</gene>
<evidence type="ECO:0000313" key="4">
    <source>
        <dbReference type="EMBL" id="SCB35107.1"/>
    </source>
</evidence>
<comment type="similarity">
    <text evidence="1">Belongs to the cycloisomerase 2 family.</text>
</comment>
<dbReference type="Proteomes" id="UP000199101">
    <property type="component" value="Unassembled WGS sequence"/>
</dbReference>
<evidence type="ECO:0000313" key="5">
    <source>
        <dbReference type="Proteomes" id="UP000199101"/>
    </source>
</evidence>
<evidence type="ECO:0000256" key="2">
    <source>
        <dbReference type="ARBA" id="ARBA00022526"/>
    </source>
</evidence>
<dbReference type="RefSeq" id="WP_092713813.1">
    <property type="nucleotide sequence ID" value="NZ_FMAG01000004.1"/>
</dbReference>
<organism evidence="4 5">
    <name type="scientific">Rhizobium multihospitium</name>
    <dbReference type="NCBI Taxonomy" id="410764"/>
    <lineage>
        <taxon>Bacteria</taxon>
        <taxon>Pseudomonadati</taxon>
        <taxon>Pseudomonadota</taxon>
        <taxon>Alphaproteobacteria</taxon>
        <taxon>Hyphomicrobiales</taxon>
        <taxon>Rhizobiaceae</taxon>
        <taxon>Rhizobium/Agrobacterium group</taxon>
        <taxon>Rhizobium</taxon>
    </lineage>
</organism>
<name>A0A1C3W4T1_9HYPH</name>
<dbReference type="SUPFAM" id="SSF50974">
    <property type="entry name" value="Nitrous oxide reductase, N-terminal domain"/>
    <property type="match status" value="1"/>
</dbReference>
<dbReference type="AlphaFoldDB" id="A0A1C3W4T1"/>
<dbReference type="STRING" id="410764.GA0061103_4869"/>
<proteinExistence type="inferred from homology"/>
<dbReference type="InterPro" id="IPR050282">
    <property type="entry name" value="Cycloisomerase_2"/>
</dbReference>
<evidence type="ECO:0000256" key="1">
    <source>
        <dbReference type="ARBA" id="ARBA00005564"/>
    </source>
</evidence>
<dbReference type="InterPro" id="IPR011045">
    <property type="entry name" value="N2O_reductase_N"/>
</dbReference>
<keyword evidence="3" id="KW-0732">Signal</keyword>
<evidence type="ECO:0000256" key="3">
    <source>
        <dbReference type="SAM" id="SignalP"/>
    </source>
</evidence>
<accession>A0A1C3W4T1</accession>
<dbReference type="PANTHER" id="PTHR30344">
    <property type="entry name" value="6-PHOSPHOGLUCONOLACTONASE-RELATED"/>
    <property type="match status" value="1"/>
</dbReference>
<dbReference type="Gene3D" id="2.130.10.10">
    <property type="entry name" value="YVTN repeat-like/Quinoprotein amine dehydrogenase"/>
    <property type="match status" value="1"/>
</dbReference>
<dbReference type="InterPro" id="IPR019405">
    <property type="entry name" value="Lactonase_7-beta_prop"/>
</dbReference>
<dbReference type="GO" id="GO:0006006">
    <property type="term" value="P:glucose metabolic process"/>
    <property type="evidence" value="ECO:0007669"/>
    <property type="project" value="UniProtKB-KW"/>
</dbReference>
<keyword evidence="2" id="KW-0313">Glucose metabolism</keyword>
<dbReference type="Pfam" id="PF10282">
    <property type="entry name" value="Lactonase"/>
    <property type="match status" value="1"/>
</dbReference>
<dbReference type="PANTHER" id="PTHR30344:SF1">
    <property type="entry name" value="6-PHOSPHOGLUCONOLACTONASE"/>
    <property type="match status" value="1"/>
</dbReference>
<feature type="chain" id="PRO_5008685239" evidence="3">
    <location>
        <begin position="21"/>
        <end position="390"/>
    </location>
</feature>
<dbReference type="GO" id="GO:0005829">
    <property type="term" value="C:cytosol"/>
    <property type="evidence" value="ECO:0007669"/>
    <property type="project" value="TreeGrafter"/>
</dbReference>
<dbReference type="InterPro" id="IPR015943">
    <property type="entry name" value="WD40/YVTN_repeat-like_dom_sf"/>
</dbReference>